<keyword evidence="3" id="KW-1185">Reference proteome</keyword>
<accession>A0ABW4GSL8</accession>
<dbReference type="InterPro" id="IPR006311">
    <property type="entry name" value="TAT_signal"/>
</dbReference>
<comment type="caution">
    <text evidence="2">The sequence shown here is derived from an EMBL/GenBank/DDBJ whole genome shotgun (WGS) entry which is preliminary data.</text>
</comment>
<dbReference type="PANTHER" id="PTHR34315:SF1">
    <property type="entry name" value="INTRADIOL RING-CLEAVAGE DIOXYGENASES DOMAIN-CONTAINING PROTEIN-RELATED"/>
    <property type="match status" value="1"/>
</dbReference>
<dbReference type="PANTHER" id="PTHR34315">
    <property type="match status" value="1"/>
</dbReference>
<dbReference type="Proteomes" id="UP001597097">
    <property type="component" value="Unassembled WGS sequence"/>
</dbReference>
<dbReference type="RefSeq" id="WP_219532082.1">
    <property type="nucleotide sequence ID" value="NZ_JAHKRM010000013.1"/>
</dbReference>
<evidence type="ECO:0000256" key="1">
    <source>
        <dbReference type="SAM" id="MobiDB-lite"/>
    </source>
</evidence>
<dbReference type="GO" id="GO:0051213">
    <property type="term" value="F:dioxygenase activity"/>
    <property type="evidence" value="ECO:0007669"/>
    <property type="project" value="UniProtKB-KW"/>
</dbReference>
<dbReference type="EMBL" id="JBHUCM010000047">
    <property type="protein sequence ID" value="MFD1545338.1"/>
    <property type="molecule type" value="Genomic_DNA"/>
</dbReference>
<sequence>MGHDHEGQRVSRRRLIAGVSSLGLGSLLAACGQDAPAVTTSTGATVSPTATTTTTAKDATALFAEANTCTLTATTTQGPYYFDADKVRSDIREDRKGTRLRLMLKVQDSESCKPLGNAVVEIWHCDAAGLYSGAESLSTGGGGRPSGNPPTGAPPSGNPPTGAPTGETTANDLTPTDDKRYLRGAQVTNSDGIVEFTTIWPGWYRGRTVHIHAMVHFSNARVLTTQVMFDEALNTKVFTESPYAAHTGRDTFNDGDNIYKDSMLLKVTEEDDGYLGVIVFSADSDKDGK</sequence>
<dbReference type="CDD" id="cd03457">
    <property type="entry name" value="intradiol_dioxygenase_like"/>
    <property type="match status" value="1"/>
</dbReference>
<evidence type="ECO:0000313" key="3">
    <source>
        <dbReference type="Proteomes" id="UP001597097"/>
    </source>
</evidence>
<feature type="compositionally biased region" description="Pro residues" evidence="1">
    <location>
        <begin position="147"/>
        <end position="162"/>
    </location>
</feature>
<organism evidence="2 3">
    <name type="scientific">Nonomuraea guangzhouensis</name>
    <dbReference type="NCBI Taxonomy" id="1291555"/>
    <lineage>
        <taxon>Bacteria</taxon>
        <taxon>Bacillati</taxon>
        <taxon>Actinomycetota</taxon>
        <taxon>Actinomycetes</taxon>
        <taxon>Streptosporangiales</taxon>
        <taxon>Streptosporangiaceae</taxon>
        <taxon>Nonomuraea</taxon>
    </lineage>
</organism>
<keyword evidence="2" id="KW-0223">Dioxygenase</keyword>
<reference evidence="3" key="1">
    <citation type="journal article" date="2019" name="Int. J. Syst. Evol. Microbiol.">
        <title>The Global Catalogue of Microorganisms (GCM) 10K type strain sequencing project: providing services to taxonomists for standard genome sequencing and annotation.</title>
        <authorList>
            <consortium name="The Broad Institute Genomics Platform"/>
            <consortium name="The Broad Institute Genome Sequencing Center for Infectious Disease"/>
            <person name="Wu L."/>
            <person name="Ma J."/>
        </authorList>
    </citation>
    <scope>NUCLEOTIDE SEQUENCE [LARGE SCALE GENOMIC DNA]</scope>
    <source>
        <strain evidence="3">CGMCC 1.15399</strain>
    </source>
</reference>
<feature type="region of interest" description="Disordered" evidence="1">
    <location>
        <begin position="136"/>
        <end position="178"/>
    </location>
</feature>
<protein>
    <submittedName>
        <fullName evidence="2">Intradiol ring-cleavage dioxygenase</fullName>
    </submittedName>
</protein>
<gene>
    <name evidence="2" type="ORF">ACFSJ0_50435</name>
</gene>
<proteinExistence type="predicted"/>
<keyword evidence="2" id="KW-0560">Oxidoreductase</keyword>
<evidence type="ECO:0000313" key="2">
    <source>
        <dbReference type="EMBL" id="MFD1545338.1"/>
    </source>
</evidence>
<name>A0ABW4GSL8_9ACTN</name>
<dbReference type="PROSITE" id="PS51318">
    <property type="entry name" value="TAT"/>
    <property type="match status" value="1"/>
</dbReference>